<reference evidence="1 2" key="1">
    <citation type="submission" date="2022-01" db="EMBL/GenBank/DDBJ databases">
        <authorList>
            <person name="Xiong W."/>
            <person name="Schranz E."/>
        </authorList>
    </citation>
    <scope>NUCLEOTIDE SEQUENCE [LARGE SCALE GENOMIC DNA]</scope>
</reference>
<gene>
    <name evidence="1" type="ORF">LVIROSA_LOCUS1805</name>
</gene>
<evidence type="ECO:0000313" key="2">
    <source>
        <dbReference type="Proteomes" id="UP001157418"/>
    </source>
</evidence>
<dbReference type="AlphaFoldDB" id="A0AAU9LYT6"/>
<accession>A0AAU9LYT6</accession>
<keyword evidence="2" id="KW-1185">Reference proteome</keyword>
<sequence>MFEIAVDFTRNVLSPGTTSEMVGYSLLDFVGSLQFSAPQSACFFVEGENHLEHFFTVDEERNWLQSFVKLVLRLGKLWGVRQVRQLMQGGGHVADMPKGDVDCYAEIDEALDELACVDYASVLGLGELDVDGLK</sequence>
<evidence type="ECO:0000313" key="1">
    <source>
        <dbReference type="EMBL" id="CAH1413863.1"/>
    </source>
</evidence>
<comment type="caution">
    <text evidence="1">The sequence shown here is derived from an EMBL/GenBank/DDBJ whole genome shotgun (WGS) entry which is preliminary data.</text>
</comment>
<protein>
    <submittedName>
        <fullName evidence="1">Uncharacterized protein</fullName>
    </submittedName>
</protein>
<name>A0AAU9LYT6_9ASTR</name>
<proteinExistence type="predicted"/>
<dbReference type="EMBL" id="CAKMRJ010000001">
    <property type="protein sequence ID" value="CAH1413863.1"/>
    <property type="molecule type" value="Genomic_DNA"/>
</dbReference>
<dbReference type="Proteomes" id="UP001157418">
    <property type="component" value="Unassembled WGS sequence"/>
</dbReference>
<organism evidence="1 2">
    <name type="scientific">Lactuca virosa</name>
    <dbReference type="NCBI Taxonomy" id="75947"/>
    <lineage>
        <taxon>Eukaryota</taxon>
        <taxon>Viridiplantae</taxon>
        <taxon>Streptophyta</taxon>
        <taxon>Embryophyta</taxon>
        <taxon>Tracheophyta</taxon>
        <taxon>Spermatophyta</taxon>
        <taxon>Magnoliopsida</taxon>
        <taxon>eudicotyledons</taxon>
        <taxon>Gunneridae</taxon>
        <taxon>Pentapetalae</taxon>
        <taxon>asterids</taxon>
        <taxon>campanulids</taxon>
        <taxon>Asterales</taxon>
        <taxon>Asteraceae</taxon>
        <taxon>Cichorioideae</taxon>
        <taxon>Cichorieae</taxon>
        <taxon>Lactucinae</taxon>
        <taxon>Lactuca</taxon>
    </lineage>
</organism>